<dbReference type="RefSeq" id="WP_191141741.1">
    <property type="nucleotide sequence ID" value="NZ_JACXAH010000006.1"/>
</dbReference>
<dbReference type="SUPFAM" id="SSF47413">
    <property type="entry name" value="lambda repressor-like DNA-binding domains"/>
    <property type="match status" value="1"/>
</dbReference>
<accession>A0A926RST9</accession>
<dbReference type="GO" id="GO:0003677">
    <property type="term" value="F:DNA binding"/>
    <property type="evidence" value="ECO:0007669"/>
    <property type="project" value="InterPro"/>
</dbReference>
<dbReference type="InterPro" id="IPR010982">
    <property type="entry name" value="Lambda_DNA-bd_dom_sf"/>
</dbReference>
<dbReference type="InterPro" id="IPR001387">
    <property type="entry name" value="Cro/C1-type_HTH"/>
</dbReference>
<dbReference type="AlphaFoldDB" id="A0A926RST9"/>
<evidence type="ECO:0000259" key="1">
    <source>
        <dbReference type="PROSITE" id="PS50943"/>
    </source>
</evidence>
<evidence type="ECO:0000313" key="3">
    <source>
        <dbReference type="Proteomes" id="UP000661691"/>
    </source>
</evidence>
<comment type="caution">
    <text evidence="2">The sequence shown here is derived from an EMBL/GenBank/DDBJ whole genome shotgun (WGS) entry which is preliminary data.</text>
</comment>
<dbReference type="Gene3D" id="1.10.260.40">
    <property type="entry name" value="lambda repressor-like DNA-binding domains"/>
    <property type="match status" value="1"/>
</dbReference>
<dbReference type="EMBL" id="JACXAH010000006">
    <property type="protein sequence ID" value="MBD1371895.1"/>
    <property type="molecule type" value="Genomic_DNA"/>
</dbReference>
<evidence type="ECO:0000313" key="2">
    <source>
        <dbReference type="EMBL" id="MBD1371895.1"/>
    </source>
</evidence>
<dbReference type="Gene3D" id="1.25.40.10">
    <property type="entry name" value="Tetratricopeptide repeat domain"/>
    <property type="match status" value="3"/>
</dbReference>
<dbReference type="SUPFAM" id="SSF48452">
    <property type="entry name" value="TPR-like"/>
    <property type="match status" value="2"/>
</dbReference>
<dbReference type="Proteomes" id="UP000661691">
    <property type="component" value="Unassembled WGS sequence"/>
</dbReference>
<dbReference type="Pfam" id="PF13181">
    <property type="entry name" value="TPR_8"/>
    <property type="match status" value="1"/>
</dbReference>
<dbReference type="SMART" id="SM00530">
    <property type="entry name" value="HTH_XRE"/>
    <property type="match status" value="1"/>
</dbReference>
<protein>
    <recommendedName>
        <fullName evidence="1">HTH cro/C1-type domain-containing protein</fullName>
    </recommendedName>
</protein>
<reference evidence="2" key="1">
    <citation type="submission" date="2020-09" db="EMBL/GenBank/DDBJ databases">
        <title>A novel bacterium of genus Hazenella, isolated from South China Sea.</title>
        <authorList>
            <person name="Huang H."/>
            <person name="Mo K."/>
            <person name="Hu Y."/>
        </authorList>
    </citation>
    <scope>NUCLEOTIDE SEQUENCE</scope>
    <source>
        <strain evidence="2">IB182357</strain>
    </source>
</reference>
<dbReference type="CDD" id="cd00093">
    <property type="entry name" value="HTH_XRE"/>
    <property type="match status" value="1"/>
</dbReference>
<keyword evidence="3" id="KW-1185">Reference proteome</keyword>
<dbReference type="InterPro" id="IPR011990">
    <property type="entry name" value="TPR-like_helical_dom_sf"/>
</dbReference>
<feature type="domain" description="HTH cro/C1-type" evidence="1">
    <location>
        <begin position="13"/>
        <end position="66"/>
    </location>
</feature>
<dbReference type="SMART" id="SM00028">
    <property type="entry name" value="TPR"/>
    <property type="match status" value="5"/>
</dbReference>
<name>A0A926RST9_9BACL</name>
<gene>
    <name evidence="2" type="ORF">IC620_05920</name>
</gene>
<sequence>MDEHDLNRLGSLFRTRREQLAYKIEDLAEDGLSISTISNFETGKKKVKRDKIIRLFEKVGITYKQIPSLVREEKKKIDQDRRLIHLQLLAIENHIQFVCPTQGLKQLKEVKRLVQAKKYEELLPTIEYIAGKAYYKKENWTKAKDHYYKSMQLLETHPDWSKSNVYEGCLYELARIAFRESDMVSALKLVEQGIRAFHKDGERSYLYDQLMISKVIYAEMLERNEDAFDTLSEMWQDTDKIDTEVLLNMYQLQATLYIKRSRYENAVQYAQTGIDIARRNRNYDRSFELWTTLGSAYIHLDELTEAKICFESASLFEHKIQRKFLSIQNLIELGLLHLKEGNEQVAQTLLEEAVMKAAKAKEALLHYKALDALGDCLLQQQKALDAVKRYEQALSITHQHAFLSQEKQLTLKLAQHYEKIDLTKHSKYCAQYYQLSVQLLDKGGETSVVAPDVIQSTLTERQAAGDPPDS</sequence>
<organism evidence="2 3">
    <name type="scientific">Polycladospora coralii</name>
    <dbReference type="NCBI Taxonomy" id="2771432"/>
    <lineage>
        <taxon>Bacteria</taxon>
        <taxon>Bacillati</taxon>
        <taxon>Bacillota</taxon>
        <taxon>Bacilli</taxon>
        <taxon>Bacillales</taxon>
        <taxon>Thermoactinomycetaceae</taxon>
        <taxon>Polycladospora</taxon>
    </lineage>
</organism>
<dbReference type="InterPro" id="IPR019734">
    <property type="entry name" value="TPR_rpt"/>
</dbReference>
<proteinExistence type="predicted"/>
<dbReference type="PROSITE" id="PS50943">
    <property type="entry name" value="HTH_CROC1"/>
    <property type="match status" value="1"/>
</dbReference>